<dbReference type="RefSeq" id="WP_160729719.1">
    <property type="nucleotide sequence ID" value="NZ_WTYP01000001.1"/>
</dbReference>
<gene>
    <name evidence="1" type="ORF">GRI43_03670</name>
</gene>
<keyword evidence="2" id="KW-1185">Reference proteome</keyword>
<evidence type="ECO:0000313" key="1">
    <source>
        <dbReference type="EMBL" id="MXP46493.1"/>
    </source>
</evidence>
<dbReference type="Proteomes" id="UP000471435">
    <property type="component" value="Unassembled WGS sequence"/>
</dbReference>
<comment type="caution">
    <text evidence="1">The sequence shown here is derived from an EMBL/GenBank/DDBJ whole genome shotgun (WGS) entry which is preliminary data.</text>
</comment>
<dbReference type="EMBL" id="WTYP01000001">
    <property type="protein sequence ID" value="MXP46493.1"/>
    <property type="molecule type" value="Genomic_DNA"/>
</dbReference>
<evidence type="ECO:0000313" key="2">
    <source>
        <dbReference type="Proteomes" id="UP000471435"/>
    </source>
</evidence>
<protein>
    <submittedName>
        <fullName evidence="1">Uncharacterized protein</fullName>
    </submittedName>
</protein>
<organism evidence="1 2">
    <name type="scientific">Pontixanthobacter luteolus</name>
    <dbReference type="NCBI Taxonomy" id="295089"/>
    <lineage>
        <taxon>Bacteria</taxon>
        <taxon>Pseudomonadati</taxon>
        <taxon>Pseudomonadota</taxon>
        <taxon>Alphaproteobacteria</taxon>
        <taxon>Sphingomonadales</taxon>
        <taxon>Erythrobacteraceae</taxon>
        <taxon>Pontixanthobacter</taxon>
    </lineage>
</organism>
<name>A0A6I4UY39_9SPHN</name>
<dbReference type="OrthoDB" id="7390151at2"/>
<sequence length="228" mass="24390">MRSFAQWQAPLPDGGTSEESALVFNQMREKRLLVLPALFDEANKLRRLTVEIMRRLDMSGVDSFLPDLPGCNDSLQPLHTQTLANWQHAAAEAGKLFDATHVLSFRSGALLAPSDVPGWQYAPHGGKSLIRSMMRARSIAAREAGREETLAGIEASGRQDGINLAGWRIGPELFAALADADKPGTGAQTEIAQAEVGGGGLWLRAEPDEDHEQADAIAAIVAVGVAVS</sequence>
<proteinExistence type="predicted"/>
<accession>A0A6I4UY39</accession>
<dbReference type="AlphaFoldDB" id="A0A6I4UY39"/>
<reference evidence="1 2" key="1">
    <citation type="submission" date="2019-12" db="EMBL/GenBank/DDBJ databases">
        <title>Genomic-based taxomic classification of the family Erythrobacteraceae.</title>
        <authorList>
            <person name="Xu L."/>
        </authorList>
    </citation>
    <scope>NUCLEOTIDE SEQUENCE [LARGE SCALE GENOMIC DNA]</scope>
    <source>
        <strain evidence="1 2">SW-109</strain>
    </source>
</reference>